<dbReference type="AlphaFoldDB" id="A0A1E3HUD5"/>
<dbReference type="Pfam" id="PF04969">
    <property type="entry name" value="CS"/>
    <property type="match status" value="1"/>
</dbReference>
<feature type="domain" description="CS" evidence="6">
    <location>
        <begin position="321"/>
        <end position="422"/>
    </location>
</feature>
<dbReference type="RefSeq" id="XP_018994804.1">
    <property type="nucleotide sequence ID" value="XM_019137778.1"/>
</dbReference>
<evidence type="ECO:0000256" key="4">
    <source>
        <dbReference type="ARBA" id="ARBA00022490"/>
    </source>
</evidence>
<gene>
    <name evidence="7" type="ORF">L202_03831</name>
</gene>
<dbReference type="GO" id="GO:0005634">
    <property type="term" value="C:nucleus"/>
    <property type="evidence" value="ECO:0007669"/>
    <property type="project" value="UniProtKB-SubCell"/>
</dbReference>
<proteinExistence type="predicted"/>
<sequence>MTLYTPDRALLLPTFETYRLKSLDPSSNLLSFPLPPPGATQSRMGYSQQHLSFKEVRSRIGWDHLSVDEGGRRGMWVDGEWGVVGFTLGDDLEPTFTKLADLPQPVSSTTQQSEFPSILPLSQTRWAIATGSGSLYILQTSSAEESSFTGKLVARYDFVLEGSEGQAVPFLLRAQHQVAEDDVRLLVSRSVQPTEDGSGKSSFSSIQSTPFEFLELSLNSTVENGVDDAPGELNVKWALRGKDLPVWCSWYQGADAQGWIVLSEDEFTKAGAVKEETEVERKKRERDEKVSKLGLGATLSAEDRAPIEEEKGDAMDVEEEQGVYPYTWTQTPDTLNITIPVPESISRKDIKLALSRSSFSFSLFTLPADISPQLATFLQKSIRQFWSEIDQEESSWTFESTTHTITLDLQKVDENVRWPSVFSSPIDEDSDEEEDEVPETFSAAHLASVRQSFSSIHTRSPDEPPLPHPAIPALLREEMDFDLEDGEDFEETEGGNGDMGGGGKVGRDVLTGFIRVETGEASWSRGTNSVLSLPLNGSGGEAVIVKQAVDGLVYAPQSEGQPSKKPWAHVSTSPALAFVLSSKRDIRLVRHLSPSPFPSSSSSSSLPVPTTVLAFDSGSSTAGQGNVYTYYPPLDKASAQQGVLSLSGGDRGALLGVGWLKVGGEGVVVGLCEKELVVLRGVV</sequence>
<dbReference type="SUPFAM" id="SSF49764">
    <property type="entry name" value="HSP20-like chaperones"/>
    <property type="match status" value="1"/>
</dbReference>
<comment type="caution">
    <text evidence="7">The sequence shown here is derived from an EMBL/GenBank/DDBJ whole genome shotgun (WGS) entry which is preliminary data.</text>
</comment>
<reference evidence="7 8" key="1">
    <citation type="submission" date="2016-06" db="EMBL/GenBank/DDBJ databases">
        <title>Evolution of pathogenesis and genome organization in the Tremellales.</title>
        <authorList>
            <person name="Cuomo C."/>
            <person name="Litvintseva A."/>
            <person name="Heitman J."/>
            <person name="Chen Y."/>
            <person name="Sun S."/>
            <person name="Springer D."/>
            <person name="Dromer F."/>
            <person name="Young S."/>
            <person name="Zeng Q."/>
            <person name="Chapman S."/>
            <person name="Gujja S."/>
            <person name="Saif S."/>
            <person name="Birren B."/>
        </authorList>
    </citation>
    <scope>NUCLEOTIDE SEQUENCE [LARGE SCALE GENOMIC DNA]</scope>
    <source>
        <strain evidence="7 8">CBS 6039</strain>
    </source>
</reference>
<comment type="subcellular location">
    <subcellularLocation>
        <location evidence="2">Cytoplasm</location>
    </subcellularLocation>
    <subcellularLocation>
        <location evidence="1">Nucleus</location>
    </subcellularLocation>
</comment>
<keyword evidence="4" id="KW-0963">Cytoplasm</keyword>
<protein>
    <recommendedName>
        <fullName evidence="3">NudC domain-containing protein 1</fullName>
    </recommendedName>
</protein>
<evidence type="ECO:0000256" key="2">
    <source>
        <dbReference type="ARBA" id="ARBA00004496"/>
    </source>
</evidence>
<evidence type="ECO:0000313" key="8">
    <source>
        <dbReference type="Proteomes" id="UP000094065"/>
    </source>
</evidence>
<dbReference type="GO" id="GO:0005737">
    <property type="term" value="C:cytoplasm"/>
    <property type="evidence" value="ECO:0007669"/>
    <property type="project" value="UniProtKB-SubCell"/>
</dbReference>
<accession>A0A1E3HUD5</accession>
<dbReference type="InterPro" id="IPR037895">
    <property type="entry name" value="NUDCD1"/>
</dbReference>
<evidence type="ECO:0000259" key="6">
    <source>
        <dbReference type="PROSITE" id="PS51203"/>
    </source>
</evidence>
<dbReference type="PANTHER" id="PTHR21664:SF1">
    <property type="entry name" value="NUDC DOMAIN-CONTAINING PROTEIN 1"/>
    <property type="match status" value="1"/>
</dbReference>
<organism evidence="7 8">
    <name type="scientific">Cryptococcus amylolentus CBS 6039</name>
    <dbReference type="NCBI Taxonomy" id="1295533"/>
    <lineage>
        <taxon>Eukaryota</taxon>
        <taxon>Fungi</taxon>
        <taxon>Dikarya</taxon>
        <taxon>Basidiomycota</taxon>
        <taxon>Agaricomycotina</taxon>
        <taxon>Tremellomycetes</taxon>
        <taxon>Tremellales</taxon>
        <taxon>Cryptococcaceae</taxon>
        <taxon>Cryptococcus</taxon>
    </lineage>
</organism>
<evidence type="ECO:0000256" key="5">
    <source>
        <dbReference type="ARBA" id="ARBA00023242"/>
    </source>
</evidence>
<evidence type="ECO:0000256" key="1">
    <source>
        <dbReference type="ARBA" id="ARBA00004123"/>
    </source>
</evidence>
<evidence type="ECO:0000256" key="3">
    <source>
        <dbReference type="ARBA" id="ARBA00018915"/>
    </source>
</evidence>
<dbReference type="PANTHER" id="PTHR21664">
    <property type="entry name" value="CHRONIC MYELOGENOUS LEUKEMIA TUMOR ANTIGEN 66"/>
    <property type="match status" value="1"/>
</dbReference>
<dbReference type="PROSITE" id="PS51203">
    <property type="entry name" value="CS"/>
    <property type="match status" value="1"/>
</dbReference>
<dbReference type="OrthoDB" id="428655at2759"/>
<dbReference type="InterPro" id="IPR008978">
    <property type="entry name" value="HSP20-like_chaperone"/>
</dbReference>
<dbReference type="STRING" id="1295533.A0A1E3HUD5"/>
<keyword evidence="5" id="KW-0539">Nucleus</keyword>
<dbReference type="Gene3D" id="2.60.40.790">
    <property type="match status" value="1"/>
</dbReference>
<dbReference type="Proteomes" id="UP000094065">
    <property type="component" value="Unassembled WGS sequence"/>
</dbReference>
<dbReference type="CDD" id="cd06467">
    <property type="entry name" value="p23_NUDC_like"/>
    <property type="match status" value="1"/>
</dbReference>
<name>A0A1E3HUD5_9TREE</name>
<dbReference type="EMBL" id="AWGJ01000005">
    <property type="protein sequence ID" value="ODN79957.1"/>
    <property type="molecule type" value="Genomic_DNA"/>
</dbReference>
<dbReference type="InterPro" id="IPR007052">
    <property type="entry name" value="CS_dom"/>
</dbReference>
<evidence type="ECO:0000313" key="7">
    <source>
        <dbReference type="EMBL" id="ODN79957.1"/>
    </source>
</evidence>
<keyword evidence="8" id="KW-1185">Reference proteome</keyword>
<dbReference type="GeneID" id="30155140"/>